<dbReference type="GO" id="GO:0008691">
    <property type="term" value="F:3-hydroxybutyryl-CoA dehydrogenase activity"/>
    <property type="evidence" value="ECO:0007669"/>
    <property type="project" value="UniProtKB-EC"/>
</dbReference>
<dbReference type="Gene3D" id="3.40.50.720">
    <property type="entry name" value="NAD(P)-binding Rossmann-like Domain"/>
    <property type="match status" value="1"/>
</dbReference>
<evidence type="ECO:0000256" key="1">
    <source>
        <dbReference type="ARBA" id="ARBA00005086"/>
    </source>
</evidence>
<evidence type="ECO:0000259" key="4">
    <source>
        <dbReference type="Pfam" id="PF00725"/>
    </source>
</evidence>
<dbReference type="InterPro" id="IPR006108">
    <property type="entry name" value="3HC_DH_C"/>
</dbReference>
<evidence type="ECO:0000313" key="6">
    <source>
        <dbReference type="EMBL" id="MBP2415624.1"/>
    </source>
</evidence>
<feature type="domain" description="3-hydroxyacyl-CoA dehydrogenase NAD binding" evidence="5">
    <location>
        <begin position="7"/>
        <end position="184"/>
    </location>
</feature>
<protein>
    <submittedName>
        <fullName evidence="6">3-hydroxybutyryl-CoA dehydrogenase</fullName>
        <ecNumber evidence="6">1.1.1.157</ecNumber>
    </submittedName>
</protein>
<dbReference type="PANTHER" id="PTHR48075">
    <property type="entry name" value="3-HYDROXYACYL-COA DEHYDROGENASE FAMILY PROTEIN"/>
    <property type="match status" value="1"/>
</dbReference>
<evidence type="ECO:0000313" key="7">
    <source>
        <dbReference type="Proteomes" id="UP000758168"/>
    </source>
</evidence>
<evidence type="ECO:0000256" key="3">
    <source>
        <dbReference type="ARBA" id="ARBA00023002"/>
    </source>
</evidence>
<comment type="caution">
    <text evidence="6">The sequence shown here is derived from an EMBL/GenBank/DDBJ whole genome shotgun (WGS) entry which is preliminary data.</text>
</comment>
<organism evidence="6 7">
    <name type="scientific">Microlunatus capsulatus</name>
    <dbReference type="NCBI Taxonomy" id="99117"/>
    <lineage>
        <taxon>Bacteria</taxon>
        <taxon>Bacillati</taxon>
        <taxon>Actinomycetota</taxon>
        <taxon>Actinomycetes</taxon>
        <taxon>Propionibacteriales</taxon>
        <taxon>Propionibacteriaceae</taxon>
        <taxon>Microlunatus</taxon>
    </lineage>
</organism>
<feature type="domain" description="3-hydroxyacyl-CoA dehydrogenase C-terminal" evidence="4">
    <location>
        <begin position="309"/>
        <end position="385"/>
    </location>
</feature>
<dbReference type="EMBL" id="JAGIOB010000001">
    <property type="protein sequence ID" value="MBP2415624.1"/>
    <property type="molecule type" value="Genomic_DNA"/>
</dbReference>
<keyword evidence="3 6" id="KW-0560">Oxidoreductase</keyword>
<dbReference type="SUPFAM" id="SSF48179">
    <property type="entry name" value="6-phosphogluconate dehydrogenase C-terminal domain-like"/>
    <property type="match status" value="2"/>
</dbReference>
<dbReference type="InterPro" id="IPR013328">
    <property type="entry name" value="6PGD_dom2"/>
</dbReference>
<evidence type="ECO:0000256" key="2">
    <source>
        <dbReference type="ARBA" id="ARBA00009463"/>
    </source>
</evidence>
<gene>
    <name evidence="6" type="ORF">JOF54_000546</name>
</gene>
<comment type="pathway">
    <text evidence="1">Lipid metabolism; butanoate metabolism.</text>
</comment>
<reference evidence="6 7" key="1">
    <citation type="submission" date="2021-03" db="EMBL/GenBank/DDBJ databases">
        <title>Sequencing the genomes of 1000 actinobacteria strains.</title>
        <authorList>
            <person name="Klenk H.-P."/>
        </authorList>
    </citation>
    <scope>NUCLEOTIDE SEQUENCE [LARGE SCALE GENOMIC DNA]</scope>
    <source>
        <strain evidence="6 7">DSM 12936</strain>
    </source>
</reference>
<dbReference type="Pfam" id="PF02737">
    <property type="entry name" value="3HCDH_N"/>
    <property type="match status" value="1"/>
</dbReference>
<dbReference type="InterPro" id="IPR036291">
    <property type="entry name" value="NAD(P)-bd_dom_sf"/>
</dbReference>
<dbReference type="Pfam" id="PF00725">
    <property type="entry name" value="3HCDH"/>
    <property type="match status" value="2"/>
</dbReference>
<dbReference type="Gene3D" id="1.10.1040.10">
    <property type="entry name" value="N-(1-d-carboxylethyl)-l-norvaline Dehydrogenase, domain 2"/>
    <property type="match status" value="2"/>
</dbReference>
<name>A0ABS4Z3Q7_9ACTN</name>
<sequence length="407" mass="42225">MAERGRAGVVGLGAMGSGIAEVFARGGWSVVGLEEQPAALDRARQRLATSTARAVERGKLDDAGAQALTARVTYTTDVADLAGCEVVVEAVPEVAALKQAVFARLDAVVGPDALLATNTSSLSVTALAAGTSDPSRVVGVHFFNPAPVQPLVEVIATVLTAPATLQRARDVLEGLGKTTIACTDRAGFVVNALLVPYLNHAASWYERGFATREEIDAAMVGAGLPMGPLALLDLVGHDVTTAVLHRLHEQTGDRRHLPTPLLTSLVEAGLLGRKSGRGFYTYDADGPTDAPGPVPAPAASRAGELPEALLVPYLNDVATMVGDRYATAADVDTGMALGCRMPRPFDQLAALGPAATLARQQQVFAETAEPGHRPARLLEQLAAADDPDLALHALRTADGRVPAGRLG</sequence>
<dbReference type="InterPro" id="IPR006176">
    <property type="entry name" value="3-OHacyl-CoA_DH_NAD-bd"/>
</dbReference>
<dbReference type="NCBIfam" id="NF005875">
    <property type="entry name" value="PRK07819.1"/>
    <property type="match status" value="1"/>
</dbReference>
<dbReference type="InterPro" id="IPR008927">
    <property type="entry name" value="6-PGluconate_DH-like_C_sf"/>
</dbReference>
<keyword evidence="7" id="KW-1185">Reference proteome</keyword>
<dbReference type="EC" id="1.1.1.157" evidence="6"/>
<accession>A0ABS4Z3Q7</accession>
<feature type="domain" description="3-hydroxyacyl-CoA dehydrogenase C-terminal" evidence="4">
    <location>
        <begin position="187"/>
        <end position="282"/>
    </location>
</feature>
<proteinExistence type="inferred from homology"/>
<dbReference type="Proteomes" id="UP000758168">
    <property type="component" value="Unassembled WGS sequence"/>
</dbReference>
<dbReference type="SUPFAM" id="SSF51735">
    <property type="entry name" value="NAD(P)-binding Rossmann-fold domains"/>
    <property type="match status" value="1"/>
</dbReference>
<dbReference type="PANTHER" id="PTHR48075:SF9">
    <property type="entry name" value="3-HYDROXYBUTYRYL-COA DEHYDROGENASE"/>
    <property type="match status" value="1"/>
</dbReference>
<comment type="similarity">
    <text evidence="2">Belongs to the 3-hydroxyacyl-CoA dehydrogenase family.</text>
</comment>
<evidence type="ECO:0000259" key="5">
    <source>
        <dbReference type="Pfam" id="PF02737"/>
    </source>
</evidence>
<dbReference type="RefSeq" id="WP_307803763.1">
    <property type="nucleotide sequence ID" value="NZ_BAAAMH010000022.1"/>
</dbReference>